<evidence type="ECO:0000313" key="1">
    <source>
        <dbReference type="EMBL" id="QSS62807.1"/>
    </source>
</evidence>
<dbReference type="EMBL" id="CP069112">
    <property type="protein sequence ID" value="QSS62807.1"/>
    <property type="molecule type" value="Genomic_DNA"/>
</dbReference>
<name>A0A8A1MF85_AJECA</name>
<organism evidence="1 2">
    <name type="scientific">Ajellomyces capsulatus</name>
    <name type="common">Darling's disease fungus</name>
    <name type="synonym">Histoplasma capsulatum</name>
    <dbReference type="NCBI Taxonomy" id="5037"/>
    <lineage>
        <taxon>Eukaryota</taxon>
        <taxon>Fungi</taxon>
        <taxon>Dikarya</taxon>
        <taxon>Ascomycota</taxon>
        <taxon>Pezizomycotina</taxon>
        <taxon>Eurotiomycetes</taxon>
        <taxon>Eurotiomycetidae</taxon>
        <taxon>Onygenales</taxon>
        <taxon>Ajellomycetaceae</taxon>
        <taxon>Histoplasma</taxon>
    </lineage>
</organism>
<accession>A0A8A1MF85</accession>
<gene>
    <name evidence="1" type="ORF">I7I51_02549</name>
</gene>
<protein>
    <submittedName>
        <fullName evidence="1">Uncharacterized protein</fullName>
    </submittedName>
</protein>
<reference evidence="1" key="1">
    <citation type="submission" date="2021-01" db="EMBL/GenBank/DDBJ databases">
        <title>Chromosome-level genome assembly of a human fungal pathogen reveals clustering of transcriptionally co-regulated genes.</title>
        <authorList>
            <person name="Voorhies M."/>
            <person name="Cohen S."/>
            <person name="Shea T.P."/>
            <person name="Petrus S."/>
            <person name="Munoz J.F."/>
            <person name="Poplawski S."/>
            <person name="Goldman W.E."/>
            <person name="Michael T."/>
            <person name="Cuomo C.A."/>
            <person name="Sil A."/>
            <person name="Beyhan S."/>
        </authorList>
    </citation>
    <scope>NUCLEOTIDE SEQUENCE</scope>
    <source>
        <strain evidence="1">WU24</strain>
    </source>
</reference>
<dbReference type="OrthoDB" id="4185608at2759"/>
<sequence>MVLPYLQFVATAVSHIPSPTLTPSYLPSKLTLQQVTEKLGIDFNAYKQEYMWALTENQLKQSAQKPLSSWAATAIEKILDSPALSRFRREASTCTLFDILLADRLDQLDDLGANNKLCVGYEVPMTATVKQEHGGGTISGRADWSLGYMEDTTRLEQMLIVLEAKFSVQVDNMAQSFPHTTPQKTANSTIKHFDDHLKMTYDIPGEESAAGGSEDDATFDVIEVDGVSILISHRANRGDSSLKSIDC</sequence>
<dbReference type="VEuPathDB" id="FungiDB:I7I51_02549"/>
<dbReference type="Proteomes" id="UP000663671">
    <property type="component" value="Chromosome 7"/>
</dbReference>
<proteinExistence type="predicted"/>
<dbReference type="AlphaFoldDB" id="A0A8A1MF85"/>
<evidence type="ECO:0000313" key="2">
    <source>
        <dbReference type="Proteomes" id="UP000663671"/>
    </source>
</evidence>